<evidence type="ECO:0000313" key="3">
    <source>
        <dbReference type="EMBL" id="KTG10418.1"/>
    </source>
</evidence>
<reference evidence="3 4" key="1">
    <citation type="submission" date="2015-12" db="EMBL/GenBank/DDBJ databases">
        <title>Haloprofundus marisrubri gen. nov., sp. nov., an extremely halophilic archaeon isolated from the Discovery deep brine-seawater interface in the Red Sea.</title>
        <authorList>
            <person name="Zhang G."/>
            <person name="Stingl U."/>
            <person name="Rashid M."/>
        </authorList>
    </citation>
    <scope>NUCLEOTIDE SEQUENCE [LARGE SCALE GENOMIC DNA]</scope>
    <source>
        <strain evidence="3 4">SB9</strain>
    </source>
</reference>
<accession>A0A0W1RBJ3</accession>
<sequence length="192" mass="21114">MGVTEVDETEFSLSREEAFETLSNRRRRYAIHALLQEDEDVELGDLSRQVAAWETGQSPSAVSSEERRRVYNALQQSHLPKMHDVGVVEYDRDRGIISTTSGASNLHVYLEIVPGNDIPWSVYYLLLGAFSLSFAGAVVAGLPPFGAVPSLVGALLPGLLLVVSAAVHTLHSRRQRLGRDGLPPELRHQDAE</sequence>
<name>A0A0W1RBJ3_9EURY</name>
<organism evidence="3 4">
    <name type="scientific">Haloprofundus marisrubri</name>
    <dbReference type="NCBI Taxonomy" id="1514971"/>
    <lineage>
        <taxon>Archaea</taxon>
        <taxon>Methanobacteriati</taxon>
        <taxon>Methanobacteriota</taxon>
        <taxon>Stenosarchaea group</taxon>
        <taxon>Halobacteria</taxon>
        <taxon>Halobacteriales</taxon>
        <taxon>Haloferacaceae</taxon>
        <taxon>Haloprofundus</taxon>
    </lineage>
</organism>
<comment type="caution">
    <text evidence="3">The sequence shown here is derived from an EMBL/GenBank/DDBJ whole genome shotgun (WGS) entry which is preliminary data.</text>
</comment>
<dbReference type="Pfam" id="PF24035">
    <property type="entry name" value="DUF7344"/>
    <property type="match status" value="1"/>
</dbReference>
<dbReference type="OrthoDB" id="331021at2157"/>
<dbReference type="InterPro" id="IPR036388">
    <property type="entry name" value="WH-like_DNA-bd_sf"/>
</dbReference>
<dbReference type="Gene3D" id="1.10.10.10">
    <property type="entry name" value="Winged helix-like DNA-binding domain superfamily/Winged helix DNA-binding domain"/>
    <property type="match status" value="1"/>
</dbReference>
<dbReference type="RefSeq" id="WP_058581771.1">
    <property type="nucleotide sequence ID" value="NZ_LOPU01000018.1"/>
</dbReference>
<keyword evidence="1" id="KW-0472">Membrane</keyword>
<gene>
    <name evidence="3" type="ORF">AUR64_12705</name>
</gene>
<keyword evidence="1" id="KW-0812">Transmembrane</keyword>
<dbReference type="AlphaFoldDB" id="A0A0W1RBJ3"/>
<evidence type="ECO:0000313" key="4">
    <source>
        <dbReference type="Proteomes" id="UP000054387"/>
    </source>
</evidence>
<evidence type="ECO:0000256" key="1">
    <source>
        <dbReference type="SAM" id="Phobius"/>
    </source>
</evidence>
<protein>
    <recommendedName>
        <fullName evidence="2">DUF7344 domain-containing protein</fullName>
    </recommendedName>
</protein>
<feature type="transmembrane region" description="Helical" evidence="1">
    <location>
        <begin position="148"/>
        <end position="170"/>
    </location>
</feature>
<keyword evidence="1" id="KW-1133">Transmembrane helix</keyword>
<dbReference type="EMBL" id="LOPU01000018">
    <property type="protein sequence ID" value="KTG10418.1"/>
    <property type="molecule type" value="Genomic_DNA"/>
</dbReference>
<feature type="transmembrane region" description="Helical" evidence="1">
    <location>
        <begin position="122"/>
        <end position="142"/>
    </location>
</feature>
<keyword evidence="4" id="KW-1185">Reference proteome</keyword>
<dbReference type="InterPro" id="IPR055768">
    <property type="entry name" value="DUF7344"/>
</dbReference>
<evidence type="ECO:0000259" key="2">
    <source>
        <dbReference type="Pfam" id="PF24035"/>
    </source>
</evidence>
<feature type="domain" description="DUF7344" evidence="2">
    <location>
        <begin position="19"/>
        <end position="97"/>
    </location>
</feature>
<proteinExistence type="predicted"/>
<dbReference type="Proteomes" id="UP000054387">
    <property type="component" value="Unassembled WGS sequence"/>
</dbReference>